<accession>A0A7L5E432</accession>
<dbReference type="RefSeq" id="WP_169606133.1">
    <property type="nucleotide sequence ID" value="NZ_CP051682.1"/>
</dbReference>
<dbReference type="AlphaFoldDB" id="A0A7L5E432"/>
<reference evidence="1 2" key="1">
    <citation type="submission" date="2020-04" db="EMBL/GenBank/DDBJ databases">
        <title>Genome sequencing of novel species.</title>
        <authorList>
            <person name="Heo J."/>
            <person name="Kim S.-J."/>
            <person name="Kim J.-S."/>
            <person name="Hong S.-B."/>
            <person name="Kwon S.-W."/>
        </authorList>
    </citation>
    <scope>NUCLEOTIDE SEQUENCE [LARGE SCALE GENOMIC DNA]</scope>
    <source>
        <strain evidence="1 2">F39-2</strain>
    </source>
</reference>
<proteinExistence type="predicted"/>
<name>A0A7L5E432_9SPHI</name>
<organism evidence="1 2">
    <name type="scientific">Mucilaginibacter robiniae</name>
    <dbReference type="NCBI Taxonomy" id="2728022"/>
    <lineage>
        <taxon>Bacteria</taxon>
        <taxon>Pseudomonadati</taxon>
        <taxon>Bacteroidota</taxon>
        <taxon>Sphingobacteriia</taxon>
        <taxon>Sphingobacteriales</taxon>
        <taxon>Sphingobacteriaceae</taxon>
        <taxon>Mucilaginibacter</taxon>
    </lineage>
</organism>
<sequence length="99" mass="11987">MKDMTAGIIRYKQLLNETLPSSFTRPVRYNHCFNRIVLDWLFQDVWYRHLDSSKTAISQLNETQLQKMIERMEQWLQEPDLLFEDNHRSLTWRKAAKAT</sequence>
<keyword evidence="2" id="KW-1185">Reference proteome</keyword>
<evidence type="ECO:0000313" key="1">
    <source>
        <dbReference type="EMBL" id="QJD95116.1"/>
    </source>
</evidence>
<dbReference type="EMBL" id="CP051682">
    <property type="protein sequence ID" value="QJD95116.1"/>
    <property type="molecule type" value="Genomic_DNA"/>
</dbReference>
<gene>
    <name evidence="1" type="ORF">HH214_04095</name>
</gene>
<protein>
    <submittedName>
        <fullName evidence="1">Uncharacterized protein</fullName>
    </submittedName>
</protein>
<dbReference type="Proteomes" id="UP000503278">
    <property type="component" value="Chromosome"/>
</dbReference>
<evidence type="ECO:0000313" key="2">
    <source>
        <dbReference type="Proteomes" id="UP000503278"/>
    </source>
</evidence>
<dbReference type="KEGG" id="mrob:HH214_04095"/>